<dbReference type="Proteomes" id="UP001549749">
    <property type="component" value="Unassembled WGS sequence"/>
</dbReference>
<protein>
    <recommendedName>
        <fullName evidence="4">Cell division protein ZapB</fullName>
    </recommendedName>
</protein>
<evidence type="ECO:0000256" key="1">
    <source>
        <dbReference type="SAM" id="Coils"/>
    </source>
</evidence>
<comment type="caution">
    <text evidence="2">The sequence shown here is derived from an EMBL/GenBank/DDBJ whole genome shotgun (WGS) entry which is preliminary data.</text>
</comment>
<evidence type="ECO:0000313" key="3">
    <source>
        <dbReference type="Proteomes" id="UP001549749"/>
    </source>
</evidence>
<gene>
    <name evidence="2" type="ORF">ABR189_21645</name>
</gene>
<accession>A0ABV2TAF1</accession>
<proteinExistence type="predicted"/>
<evidence type="ECO:0008006" key="4">
    <source>
        <dbReference type="Google" id="ProtNLM"/>
    </source>
</evidence>
<organism evidence="2 3">
    <name type="scientific">Chitinophaga defluvii</name>
    <dbReference type="NCBI Taxonomy" id="3163343"/>
    <lineage>
        <taxon>Bacteria</taxon>
        <taxon>Pseudomonadati</taxon>
        <taxon>Bacteroidota</taxon>
        <taxon>Chitinophagia</taxon>
        <taxon>Chitinophagales</taxon>
        <taxon>Chitinophagaceae</taxon>
        <taxon>Chitinophaga</taxon>
    </lineage>
</organism>
<keyword evidence="3" id="KW-1185">Reference proteome</keyword>
<feature type="coiled-coil region" evidence="1">
    <location>
        <begin position="7"/>
        <end position="62"/>
    </location>
</feature>
<reference evidence="2 3" key="1">
    <citation type="submission" date="2024-06" db="EMBL/GenBank/DDBJ databases">
        <title>Chitinophaga defluvii sp. nov., isolated from municipal sewage.</title>
        <authorList>
            <person name="Zhang L."/>
        </authorList>
    </citation>
    <scope>NUCLEOTIDE SEQUENCE [LARGE SCALE GENOMIC DNA]</scope>
    <source>
        <strain evidence="2 3">H8</strain>
    </source>
</reference>
<keyword evidence="1" id="KW-0175">Coiled coil</keyword>
<evidence type="ECO:0000313" key="2">
    <source>
        <dbReference type="EMBL" id="MET7000008.1"/>
    </source>
</evidence>
<dbReference type="RefSeq" id="WP_354662569.1">
    <property type="nucleotide sequence ID" value="NZ_JBEXAC010000002.1"/>
</dbReference>
<name>A0ABV2TAF1_9BACT</name>
<dbReference type="EMBL" id="JBEXAC010000002">
    <property type="protein sequence ID" value="MET7000008.1"/>
    <property type="molecule type" value="Genomic_DNA"/>
</dbReference>
<sequence>MVLDQYIQRIEDKLHLLLKKMQLVQSENVLLKEEVNTQRKEIATQQQALASLEDRLRLMKIADAAQGAPASISEDDAFKKEIRGKINDYIKEIDRCIAMLNG</sequence>